<name>A0A4Y2W938_ARAVE</name>
<reference evidence="1 2" key="1">
    <citation type="journal article" date="2019" name="Sci. Rep.">
        <title>Orb-weaving spider Araneus ventricosus genome elucidates the spidroin gene catalogue.</title>
        <authorList>
            <person name="Kono N."/>
            <person name="Nakamura H."/>
            <person name="Ohtoshi R."/>
            <person name="Moran D.A.P."/>
            <person name="Shinohara A."/>
            <person name="Yoshida Y."/>
            <person name="Fujiwara M."/>
            <person name="Mori M."/>
            <person name="Tomita M."/>
            <person name="Arakawa K."/>
        </authorList>
    </citation>
    <scope>NUCLEOTIDE SEQUENCE [LARGE SCALE GENOMIC DNA]</scope>
</reference>
<dbReference type="Proteomes" id="UP000499080">
    <property type="component" value="Unassembled WGS sequence"/>
</dbReference>
<sequence>MLYSSATSLFSQVFTAITQKTAHAFTPHSPYSPNLAPSDFHLFLKLKEFLGSKYFGSDEELENAVTTWLNELEAEEYNMGILKLMDRYDKCLNEGGDYVEK</sequence>
<gene>
    <name evidence="1" type="ORF">AVEN_130437_1</name>
</gene>
<dbReference type="Gene3D" id="3.30.420.10">
    <property type="entry name" value="Ribonuclease H-like superfamily/Ribonuclease H"/>
    <property type="match status" value="1"/>
</dbReference>
<dbReference type="OrthoDB" id="6431520at2759"/>
<keyword evidence="2" id="KW-1185">Reference proteome</keyword>
<dbReference type="EMBL" id="BGPR01055975">
    <property type="protein sequence ID" value="GBO32507.1"/>
    <property type="molecule type" value="Genomic_DNA"/>
</dbReference>
<dbReference type="PANTHER" id="PTHR46060:SF1">
    <property type="entry name" value="MARINER MOS1 TRANSPOSASE-LIKE PROTEIN"/>
    <property type="match status" value="1"/>
</dbReference>
<organism evidence="1 2">
    <name type="scientific">Araneus ventricosus</name>
    <name type="common">Orbweaver spider</name>
    <name type="synonym">Epeira ventricosa</name>
    <dbReference type="NCBI Taxonomy" id="182803"/>
    <lineage>
        <taxon>Eukaryota</taxon>
        <taxon>Metazoa</taxon>
        <taxon>Ecdysozoa</taxon>
        <taxon>Arthropoda</taxon>
        <taxon>Chelicerata</taxon>
        <taxon>Arachnida</taxon>
        <taxon>Araneae</taxon>
        <taxon>Araneomorphae</taxon>
        <taxon>Entelegynae</taxon>
        <taxon>Araneoidea</taxon>
        <taxon>Araneidae</taxon>
        <taxon>Araneus</taxon>
    </lineage>
</organism>
<accession>A0A4Y2W938</accession>
<evidence type="ECO:0008006" key="3">
    <source>
        <dbReference type="Google" id="ProtNLM"/>
    </source>
</evidence>
<dbReference type="PANTHER" id="PTHR46060">
    <property type="entry name" value="MARINER MOS1 TRANSPOSASE-LIKE PROTEIN"/>
    <property type="match status" value="1"/>
</dbReference>
<dbReference type="GO" id="GO:0003676">
    <property type="term" value="F:nucleic acid binding"/>
    <property type="evidence" value="ECO:0007669"/>
    <property type="project" value="InterPro"/>
</dbReference>
<protein>
    <recommendedName>
        <fullName evidence="3">Histone-lysine N-methyltransferase SETMAR</fullName>
    </recommendedName>
</protein>
<dbReference type="InterPro" id="IPR052709">
    <property type="entry name" value="Transposase-MT_Hybrid"/>
</dbReference>
<comment type="caution">
    <text evidence="1">The sequence shown here is derived from an EMBL/GenBank/DDBJ whole genome shotgun (WGS) entry which is preliminary data.</text>
</comment>
<dbReference type="AlphaFoldDB" id="A0A4Y2W938"/>
<evidence type="ECO:0000313" key="2">
    <source>
        <dbReference type="Proteomes" id="UP000499080"/>
    </source>
</evidence>
<evidence type="ECO:0000313" key="1">
    <source>
        <dbReference type="EMBL" id="GBO32507.1"/>
    </source>
</evidence>
<proteinExistence type="predicted"/>
<dbReference type="InterPro" id="IPR036397">
    <property type="entry name" value="RNaseH_sf"/>
</dbReference>